<gene>
    <name evidence="9" type="primary">Zscan2_1</name>
    <name evidence="9" type="ORF">PENPIL_R15850</name>
</gene>
<dbReference type="OrthoDB" id="9893417at2759"/>
<keyword evidence="3" id="KW-0677">Repeat</keyword>
<feature type="domain" description="C2H2-type" evidence="8">
    <location>
        <begin position="41"/>
        <end position="68"/>
    </location>
</feature>
<dbReference type="GO" id="GO:0008270">
    <property type="term" value="F:zinc ion binding"/>
    <property type="evidence" value="ECO:0007669"/>
    <property type="project" value="UniProtKB-KW"/>
</dbReference>
<organism evidence="9 10">
    <name type="scientific">Penelope pileata</name>
    <dbReference type="NCBI Taxonomy" id="1118817"/>
    <lineage>
        <taxon>Eukaryota</taxon>
        <taxon>Metazoa</taxon>
        <taxon>Chordata</taxon>
        <taxon>Craniata</taxon>
        <taxon>Vertebrata</taxon>
        <taxon>Euteleostomi</taxon>
        <taxon>Archelosauria</taxon>
        <taxon>Archosauria</taxon>
        <taxon>Dinosauria</taxon>
        <taxon>Saurischia</taxon>
        <taxon>Theropoda</taxon>
        <taxon>Coelurosauria</taxon>
        <taxon>Aves</taxon>
        <taxon>Neognathae</taxon>
        <taxon>Galloanserae</taxon>
        <taxon>Galliformes</taxon>
        <taxon>Cracidae</taxon>
        <taxon>Penelope</taxon>
    </lineage>
</organism>
<keyword evidence="6" id="KW-0539">Nucleus</keyword>
<dbReference type="EMBL" id="WBMW01002112">
    <property type="protein sequence ID" value="NXC42151.1"/>
    <property type="molecule type" value="Genomic_DNA"/>
</dbReference>
<dbReference type="InterPro" id="IPR036236">
    <property type="entry name" value="Znf_C2H2_sf"/>
</dbReference>
<evidence type="ECO:0000313" key="10">
    <source>
        <dbReference type="Proteomes" id="UP000613066"/>
    </source>
</evidence>
<dbReference type="Pfam" id="PF00096">
    <property type="entry name" value="zf-C2H2"/>
    <property type="match status" value="1"/>
</dbReference>
<accession>A0A851NIN0</accession>
<keyword evidence="10" id="KW-1185">Reference proteome</keyword>
<keyword evidence="5" id="KW-0862">Zinc</keyword>
<comment type="subcellular location">
    <subcellularLocation>
        <location evidence="1">Nucleus</location>
    </subcellularLocation>
</comment>
<dbReference type="FunFam" id="3.30.160.60:FF:002343">
    <property type="entry name" value="Zinc finger protein 33A"/>
    <property type="match status" value="1"/>
</dbReference>
<sequence>FPSMRRCTQGETYKCHKGGKSFSRSSDIFIHQRIRMGEEPFVCGECGKSFSHRLNLFGTKGCTWGEKPHWGVWGGVWAE</sequence>
<dbReference type="PANTHER" id="PTHR23226">
    <property type="entry name" value="ZINC FINGER AND SCAN DOMAIN-CONTAINING"/>
    <property type="match status" value="1"/>
</dbReference>
<evidence type="ECO:0000256" key="5">
    <source>
        <dbReference type="ARBA" id="ARBA00022833"/>
    </source>
</evidence>
<evidence type="ECO:0000256" key="3">
    <source>
        <dbReference type="ARBA" id="ARBA00022737"/>
    </source>
</evidence>
<name>A0A851NIN0_9GALL</name>
<evidence type="ECO:0000256" key="1">
    <source>
        <dbReference type="ARBA" id="ARBA00004123"/>
    </source>
</evidence>
<evidence type="ECO:0000256" key="7">
    <source>
        <dbReference type="PROSITE-ProRule" id="PRU00042"/>
    </source>
</evidence>
<dbReference type="PANTHER" id="PTHR23226:SF416">
    <property type="entry name" value="FI01424P"/>
    <property type="match status" value="1"/>
</dbReference>
<dbReference type="GO" id="GO:0000978">
    <property type="term" value="F:RNA polymerase II cis-regulatory region sequence-specific DNA binding"/>
    <property type="evidence" value="ECO:0007669"/>
    <property type="project" value="TreeGrafter"/>
</dbReference>
<dbReference type="Proteomes" id="UP000613066">
    <property type="component" value="Unassembled WGS sequence"/>
</dbReference>
<feature type="domain" description="C2H2-type" evidence="8">
    <location>
        <begin position="13"/>
        <end position="40"/>
    </location>
</feature>
<keyword evidence="2" id="KW-0479">Metal-binding</keyword>
<evidence type="ECO:0000256" key="6">
    <source>
        <dbReference type="ARBA" id="ARBA00023242"/>
    </source>
</evidence>
<protein>
    <submittedName>
        <fullName evidence="9">ZSCA2 protein</fullName>
    </submittedName>
</protein>
<comment type="caution">
    <text evidence="9">The sequence shown here is derived from an EMBL/GenBank/DDBJ whole genome shotgun (WGS) entry which is preliminary data.</text>
</comment>
<evidence type="ECO:0000256" key="4">
    <source>
        <dbReference type="ARBA" id="ARBA00022771"/>
    </source>
</evidence>
<evidence type="ECO:0000259" key="8">
    <source>
        <dbReference type="PROSITE" id="PS50157"/>
    </source>
</evidence>
<dbReference type="PROSITE" id="PS50157">
    <property type="entry name" value="ZINC_FINGER_C2H2_2"/>
    <property type="match status" value="2"/>
</dbReference>
<keyword evidence="4 7" id="KW-0863">Zinc-finger</keyword>
<dbReference type="InterPro" id="IPR013087">
    <property type="entry name" value="Znf_C2H2_type"/>
</dbReference>
<dbReference type="SUPFAM" id="SSF57667">
    <property type="entry name" value="beta-beta-alpha zinc fingers"/>
    <property type="match status" value="1"/>
</dbReference>
<evidence type="ECO:0000313" key="9">
    <source>
        <dbReference type="EMBL" id="NXC42151.1"/>
    </source>
</evidence>
<feature type="non-terminal residue" evidence="9">
    <location>
        <position position="1"/>
    </location>
</feature>
<dbReference type="GO" id="GO:0005634">
    <property type="term" value="C:nucleus"/>
    <property type="evidence" value="ECO:0007669"/>
    <property type="project" value="UniProtKB-SubCell"/>
</dbReference>
<proteinExistence type="predicted"/>
<dbReference type="GO" id="GO:0000981">
    <property type="term" value="F:DNA-binding transcription factor activity, RNA polymerase II-specific"/>
    <property type="evidence" value="ECO:0007669"/>
    <property type="project" value="TreeGrafter"/>
</dbReference>
<dbReference type="AlphaFoldDB" id="A0A851NIN0"/>
<feature type="non-terminal residue" evidence="9">
    <location>
        <position position="79"/>
    </location>
</feature>
<reference evidence="9" key="1">
    <citation type="submission" date="2019-09" db="EMBL/GenBank/DDBJ databases">
        <title>Bird 10,000 Genomes (B10K) Project - Family phase.</title>
        <authorList>
            <person name="Zhang G."/>
        </authorList>
    </citation>
    <scope>NUCLEOTIDE SEQUENCE</scope>
    <source>
        <strain evidence="9">B10K-DU-001-08</strain>
        <tissue evidence="9">Muscle</tissue>
    </source>
</reference>
<dbReference type="Gene3D" id="3.30.160.60">
    <property type="entry name" value="Classic Zinc Finger"/>
    <property type="match status" value="2"/>
</dbReference>
<evidence type="ECO:0000256" key="2">
    <source>
        <dbReference type="ARBA" id="ARBA00022723"/>
    </source>
</evidence>